<organism evidence="7 8">
    <name type="scientific">Xanthoceras sorbifolium</name>
    <dbReference type="NCBI Taxonomy" id="99658"/>
    <lineage>
        <taxon>Eukaryota</taxon>
        <taxon>Viridiplantae</taxon>
        <taxon>Streptophyta</taxon>
        <taxon>Embryophyta</taxon>
        <taxon>Tracheophyta</taxon>
        <taxon>Spermatophyta</taxon>
        <taxon>Magnoliopsida</taxon>
        <taxon>eudicotyledons</taxon>
        <taxon>Gunneridae</taxon>
        <taxon>Pentapetalae</taxon>
        <taxon>rosids</taxon>
        <taxon>malvids</taxon>
        <taxon>Sapindales</taxon>
        <taxon>Sapindaceae</taxon>
        <taxon>Xanthoceroideae</taxon>
        <taxon>Xanthoceras</taxon>
    </lineage>
</organism>
<evidence type="ECO:0000259" key="6">
    <source>
        <dbReference type="Pfam" id="PF03168"/>
    </source>
</evidence>
<evidence type="ECO:0000256" key="3">
    <source>
        <dbReference type="ARBA" id="ARBA00022989"/>
    </source>
</evidence>
<keyword evidence="3 5" id="KW-1133">Transmembrane helix</keyword>
<dbReference type="InterPro" id="IPR004864">
    <property type="entry name" value="LEA_2"/>
</dbReference>
<reference evidence="7 8" key="1">
    <citation type="submission" date="2021-02" db="EMBL/GenBank/DDBJ databases">
        <title>Plant Genome Project.</title>
        <authorList>
            <person name="Zhang R.-G."/>
        </authorList>
    </citation>
    <scope>NUCLEOTIDE SEQUENCE [LARGE SCALE GENOMIC DNA]</scope>
    <source>
        <tissue evidence="7">Leaves</tissue>
    </source>
</reference>
<dbReference type="Gene3D" id="2.60.40.1820">
    <property type="match status" value="1"/>
</dbReference>
<dbReference type="Pfam" id="PF03168">
    <property type="entry name" value="LEA_2"/>
    <property type="match status" value="1"/>
</dbReference>
<dbReference type="EMBL" id="JAFEMO010000010">
    <property type="protein sequence ID" value="KAH7561139.1"/>
    <property type="molecule type" value="Genomic_DNA"/>
</dbReference>
<accession>A0ABQ8HJA2</accession>
<gene>
    <name evidence="7" type="ORF">JRO89_XS10G0178800</name>
</gene>
<feature type="domain" description="Late embryogenesis abundant protein LEA-2 subgroup" evidence="6">
    <location>
        <begin position="82"/>
        <end position="181"/>
    </location>
</feature>
<dbReference type="PANTHER" id="PTHR31234">
    <property type="entry name" value="LATE EMBRYOGENESIS ABUNDANT (LEA) HYDROXYPROLINE-RICH GLYCOPROTEIN FAMILY"/>
    <property type="match status" value="1"/>
</dbReference>
<keyword evidence="8" id="KW-1185">Reference proteome</keyword>
<protein>
    <recommendedName>
        <fullName evidence="6">Late embryogenesis abundant protein LEA-2 subgroup domain-containing protein</fullName>
    </recommendedName>
</protein>
<evidence type="ECO:0000256" key="4">
    <source>
        <dbReference type="ARBA" id="ARBA00023136"/>
    </source>
</evidence>
<evidence type="ECO:0000256" key="1">
    <source>
        <dbReference type="ARBA" id="ARBA00004167"/>
    </source>
</evidence>
<feature type="transmembrane region" description="Helical" evidence="5">
    <location>
        <begin position="23"/>
        <end position="50"/>
    </location>
</feature>
<dbReference type="Proteomes" id="UP000827721">
    <property type="component" value="Unassembled WGS sequence"/>
</dbReference>
<sequence>MPTTTATHPPAEPSASAIQKHTGLFRCITIFFLALIVIVGVTVMAIWLVIRPKRLIYTIDNGSIHNFNLTNNHLDSTFNFVIRAHNPNGRASIYYESIEVSVAYNDQNVAFNTLEPFRQPTRNITRLETRLVAQNAALSGSASRDLKRERSLGKVELDVHVKAKIRFKVGIWKSRRRTLKVLCSRVVVPFSSSKKFERTDCDIDL</sequence>
<evidence type="ECO:0000313" key="7">
    <source>
        <dbReference type="EMBL" id="KAH7561139.1"/>
    </source>
</evidence>
<dbReference type="PANTHER" id="PTHR31234:SF39">
    <property type="entry name" value="HARPIN-INDUCED PROTEIN 1 CONTAINING PROTEIN, EXPRESSED"/>
    <property type="match status" value="1"/>
</dbReference>
<proteinExistence type="predicted"/>
<keyword evidence="4 5" id="KW-0472">Membrane</keyword>
<name>A0ABQ8HJA2_9ROSI</name>
<evidence type="ECO:0000256" key="5">
    <source>
        <dbReference type="SAM" id="Phobius"/>
    </source>
</evidence>
<evidence type="ECO:0000256" key="2">
    <source>
        <dbReference type="ARBA" id="ARBA00022692"/>
    </source>
</evidence>
<evidence type="ECO:0000313" key="8">
    <source>
        <dbReference type="Proteomes" id="UP000827721"/>
    </source>
</evidence>
<dbReference type="InterPro" id="IPR044839">
    <property type="entry name" value="NDR1-like"/>
</dbReference>
<comment type="subcellular location">
    <subcellularLocation>
        <location evidence="1">Membrane</location>
        <topology evidence="1">Single-pass membrane protein</topology>
    </subcellularLocation>
</comment>
<keyword evidence="2 5" id="KW-0812">Transmembrane</keyword>
<comment type="caution">
    <text evidence="7">The sequence shown here is derived from an EMBL/GenBank/DDBJ whole genome shotgun (WGS) entry which is preliminary data.</text>
</comment>